<dbReference type="RefSeq" id="WP_253305013.1">
    <property type="nucleotide sequence ID" value="NZ_CP099582.1"/>
</dbReference>
<keyword evidence="1" id="KW-0472">Membrane</keyword>
<reference evidence="2" key="1">
    <citation type="journal article" date="1998" name="Int. J. Syst. Bacteriol. 48 Pt">
        <title>Thermococcus guaymasensis sp. nov. and Thermococcus aggregans sp. nov., two novel thermophilic archaea isolated from the Guaymas Basin hydrothermal vent site.</title>
        <authorList>
            <person name="Canganella F."/>
            <person name="Jones W.J."/>
            <person name="Gambacorta A."/>
            <person name="Antranikian G."/>
        </authorList>
    </citation>
    <scope>NUCLEOTIDE SEQUENCE</scope>
    <source>
        <strain evidence="2">TY</strain>
    </source>
</reference>
<dbReference type="KEGG" id="tagg:NF865_02315"/>
<sequence>MIWGVIAIIGSLLLRAKAVVLIPLVYLLARKSKDLGLLAYFFYAIWLMNDVFVKDFLSFEAIKVLLLGVLPSLMVLREVLVGVEFRGSYNFKKPDMKVFLDLRVVVFVLVVVGLMVVLRLRYEYLYTVENQVSLMAGLSMMFLLLSLKREVKKVEMFK</sequence>
<feature type="transmembrane region" description="Helical" evidence="1">
    <location>
        <begin position="6"/>
        <end position="28"/>
    </location>
</feature>
<gene>
    <name evidence="2" type="ORF">NF865_02315</name>
</gene>
<evidence type="ECO:0000313" key="3">
    <source>
        <dbReference type="Proteomes" id="UP001055732"/>
    </source>
</evidence>
<protein>
    <submittedName>
        <fullName evidence="2">Uncharacterized protein</fullName>
    </submittedName>
</protein>
<keyword evidence="1" id="KW-0812">Transmembrane</keyword>
<evidence type="ECO:0000313" key="2">
    <source>
        <dbReference type="EMBL" id="USS41072.1"/>
    </source>
</evidence>
<reference evidence="2" key="2">
    <citation type="submission" date="2022-06" db="EMBL/GenBank/DDBJ databases">
        <authorList>
            <person name="Park Y.-J."/>
        </authorList>
    </citation>
    <scope>NUCLEOTIDE SEQUENCE</scope>
    <source>
        <strain evidence="2">TY</strain>
    </source>
</reference>
<feature type="transmembrane region" description="Helical" evidence="1">
    <location>
        <begin position="64"/>
        <end position="83"/>
    </location>
</feature>
<keyword evidence="3" id="KW-1185">Reference proteome</keyword>
<proteinExistence type="predicted"/>
<keyword evidence="1" id="KW-1133">Transmembrane helix</keyword>
<name>A0A9E7MYC1_THEAG</name>
<dbReference type="AlphaFoldDB" id="A0A9E7MYC1"/>
<feature type="transmembrane region" description="Helical" evidence="1">
    <location>
        <begin position="104"/>
        <end position="122"/>
    </location>
</feature>
<feature type="transmembrane region" description="Helical" evidence="1">
    <location>
        <begin position="128"/>
        <end position="147"/>
    </location>
</feature>
<dbReference type="EMBL" id="CP099582">
    <property type="protein sequence ID" value="USS41072.1"/>
    <property type="molecule type" value="Genomic_DNA"/>
</dbReference>
<dbReference type="Proteomes" id="UP001055732">
    <property type="component" value="Chromosome"/>
</dbReference>
<organism evidence="2 3">
    <name type="scientific">Thermococcus aggregans</name>
    <dbReference type="NCBI Taxonomy" id="110163"/>
    <lineage>
        <taxon>Archaea</taxon>
        <taxon>Methanobacteriati</taxon>
        <taxon>Methanobacteriota</taxon>
        <taxon>Thermococci</taxon>
        <taxon>Thermococcales</taxon>
        <taxon>Thermococcaceae</taxon>
        <taxon>Thermococcus</taxon>
    </lineage>
</organism>
<accession>A0A9E7MYC1</accession>
<feature type="transmembrane region" description="Helical" evidence="1">
    <location>
        <begin position="35"/>
        <end position="52"/>
    </location>
</feature>
<evidence type="ECO:0000256" key="1">
    <source>
        <dbReference type="SAM" id="Phobius"/>
    </source>
</evidence>